<dbReference type="EMBL" id="JAEUBG010005542">
    <property type="protein sequence ID" value="KAH3674276.1"/>
    <property type="molecule type" value="Genomic_DNA"/>
</dbReference>
<dbReference type="GO" id="GO:0005655">
    <property type="term" value="C:nucleolar ribonuclease P complex"/>
    <property type="evidence" value="ECO:0007669"/>
    <property type="project" value="TreeGrafter"/>
</dbReference>
<dbReference type="GO" id="GO:0034965">
    <property type="term" value="P:intronic box C/D snoRNA processing"/>
    <property type="evidence" value="ECO:0007669"/>
    <property type="project" value="TreeGrafter"/>
</dbReference>
<name>A0A9P8PLK5_WICPI</name>
<dbReference type="GO" id="GO:0008033">
    <property type="term" value="P:tRNA processing"/>
    <property type="evidence" value="ECO:0007669"/>
    <property type="project" value="InterPro"/>
</dbReference>
<dbReference type="InterPro" id="IPR013241">
    <property type="entry name" value="RNase_P_Pop3"/>
</dbReference>
<dbReference type="PANTHER" id="PTHR28272">
    <property type="entry name" value="RIBONUCLEASES P/MRP PROTEIN SUBUNIT POP3"/>
    <property type="match status" value="1"/>
</dbReference>
<reference evidence="1" key="1">
    <citation type="journal article" date="2021" name="Open Biol.">
        <title>Shared evolutionary footprints suggest mitochondrial oxidative damage underlies multiple complex I losses in fungi.</title>
        <authorList>
            <person name="Schikora-Tamarit M.A."/>
            <person name="Marcet-Houben M."/>
            <person name="Nosek J."/>
            <person name="Gabaldon T."/>
        </authorList>
    </citation>
    <scope>NUCLEOTIDE SEQUENCE</scope>
    <source>
        <strain evidence="1">CBS2887</strain>
    </source>
</reference>
<reference evidence="1" key="2">
    <citation type="submission" date="2021-01" db="EMBL/GenBank/DDBJ databases">
        <authorList>
            <person name="Schikora-Tamarit M.A."/>
        </authorList>
    </citation>
    <scope>NUCLEOTIDE SEQUENCE</scope>
    <source>
        <strain evidence="1">CBS2887</strain>
    </source>
</reference>
<gene>
    <name evidence="1" type="ORF">WICPIJ_009619</name>
</gene>
<comment type="caution">
    <text evidence="1">The sequence shown here is derived from an EMBL/GenBank/DDBJ whole genome shotgun (WGS) entry which is preliminary data.</text>
</comment>
<accession>A0A9P8PLK5</accession>
<dbReference type="Proteomes" id="UP000774326">
    <property type="component" value="Unassembled WGS sequence"/>
</dbReference>
<dbReference type="GO" id="GO:0000171">
    <property type="term" value="F:ribonuclease MRP activity"/>
    <property type="evidence" value="ECO:0007669"/>
    <property type="project" value="TreeGrafter"/>
</dbReference>
<dbReference type="OrthoDB" id="20109at2759"/>
<proteinExistence type="predicted"/>
<dbReference type="AlphaFoldDB" id="A0A9P8PLK5"/>
<sequence length="233" mass="26752">MNSLKSLEKPKSKNVIKPILENPFVQQNFPEIPESTSKSIRDFLLHNLQQISHYSKAKNTKGFKGGSIPVPPFYERLTLGFNPTVSQLEAQVKAFKENKELSTETTKDFIKYVLICKDDTKPQILLQHFPALTYLSSPDHYKVKLITLPKGTINQIESIIGKKITIIGMKENEMISKDFRDLMDTVSNVDVPWLRDFKFQKTRVKMLQTTMPLGKKVKAQKILKKSKNIKRST</sequence>
<dbReference type="PANTHER" id="PTHR28272:SF1">
    <property type="entry name" value="RIBONUCLEASES P_MRP PROTEIN SUBUNIT POP3"/>
    <property type="match status" value="1"/>
</dbReference>
<protein>
    <submittedName>
        <fullName evidence="1">Uncharacterized protein</fullName>
    </submittedName>
</protein>
<dbReference type="GO" id="GO:0005829">
    <property type="term" value="C:cytosol"/>
    <property type="evidence" value="ECO:0007669"/>
    <property type="project" value="TreeGrafter"/>
</dbReference>
<dbReference type="GO" id="GO:0004526">
    <property type="term" value="F:ribonuclease P activity"/>
    <property type="evidence" value="ECO:0007669"/>
    <property type="project" value="TreeGrafter"/>
</dbReference>
<dbReference type="GO" id="GO:0000172">
    <property type="term" value="C:ribonuclease MRP complex"/>
    <property type="evidence" value="ECO:0007669"/>
    <property type="project" value="TreeGrafter"/>
</dbReference>
<dbReference type="Pfam" id="PF08228">
    <property type="entry name" value="RNase_P_pop3"/>
    <property type="match status" value="1"/>
</dbReference>
<evidence type="ECO:0000313" key="2">
    <source>
        <dbReference type="Proteomes" id="UP000774326"/>
    </source>
</evidence>
<evidence type="ECO:0000313" key="1">
    <source>
        <dbReference type="EMBL" id="KAH3674276.1"/>
    </source>
</evidence>
<dbReference type="GO" id="GO:0006364">
    <property type="term" value="P:rRNA processing"/>
    <property type="evidence" value="ECO:0007669"/>
    <property type="project" value="InterPro"/>
</dbReference>
<organism evidence="1 2">
    <name type="scientific">Wickerhamomyces pijperi</name>
    <name type="common">Yeast</name>
    <name type="synonym">Pichia pijperi</name>
    <dbReference type="NCBI Taxonomy" id="599730"/>
    <lineage>
        <taxon>Eukaryota</taxon>
        <taxon>Fungi</taxon>
        <taxon>Dikarya</taxon>
        <taxon>Ascomycota</taxon>
        <taxon>Saccharomycotina</taxon>
        <taxon>Saccharomycetes</taxon>
        <taxon>Phaffomycetales</taxon>
        <taxon>Wickerhamomycetaceae</taxon>
        <taxon>Wickerhamomyces</taxon>
    </lineage>
</organism>
<keyword evidence="2" id="KW-1185">Reference proteome</keyword>